<dbReference type="InterPro" id="IPR001611">
    <property type="entry name" value="Leu-rich_rpt"/>
</dbReference>
<comment type="cofactor">
    <cofactor evidence="2">
        <name>Mg(2+)</name>
        <dbReference type="ChEBI" id="CHEBI:18420"/>
    </cofactor>
</comment>
<dbReference type="EC" id="3.1.13.4" evidence="6"/>
<feature type="region of interest" description="Disordered" evidence="24">
    <location>
        <begin position="88"/>
        <end position="157"/>
    </location>
</feature>
<feature type="region of interest" description="Disordered" evidence="24">
    <location>
        <begin position="1"/>
        <end position="71"/>
    </location>
</feature>
<evidence type="ECO:0000256" key="7">
    <source>
        <dbReference type="ARBA" id="ARBA00022490"/>
    </source>
</evidence>
<evidence type="ECO:0000256" key="9">
    <source>
        <dbReference type="ARBA" id="ARBA00022722"/>
    </source>
</evidence>
<evidence type="ECO:0000256" key="11">
    <source>
        <dbReference type="ARBA" id="ARBA00022737"/>
    </source>
</evidence>
<evidence type="ECO:0000313" key="26">
    <source>
        <dbReference type="EMBL" id="KAL2051309.1"/>
    </source>
</evidence>
<evidence type="ECO:0000256" key="6">
    <source>
        <dbReference type="ARBA" id="ARBA00012161"/>
    </source>
</evidence>
<dbReference type="SUPFAM" id="SSF56219">
    <property type="entry name" value="DNase I-like"/>
    <property type="match status" value="1"/>
</dbReference>
<keyword evidence="13" id="KW-0269">Exonuclease</keyword>
<dbReference type="Pfam" id="PF03372">
    <property type="entry name" value="Exo_endo_phos"/>
    <property type="match status" value="1"/>
</dbReference>
<evidence type="ECO:0000256" key="21">
    <source>
        <dbReference type="ARBA" id="ARBA00031469"/>
    </source>
</evidence>
<evidence type="ECO:0000256" key="10">
    <source>
        <dbReference type="ARBA" id="ARBA00022723"/>
    </source>
</evidence>
<comment type="catalytic activity">
    <reaction evidence="1">
        <text>Exonucleolytic cleavage of poly(A) to 5'-AMP.</text>
        <dbReference type="EC" id="3.1.13.4"/>
    </reaction>
</comment>
<keyword evidence="8" id="KW-0433">Leucine-rich repeat</keyword>
<dbReference type="Gene3D" id="3.80.10.10">
    <property type="entry name" value="Ribonuclease Inhibitor"/>
    <property type="match status" value="1"/>
</dbReference>
<dbReference type="Gene3D" id="3.60.10.10">
    <property type="entry name" value="Endonuclease/exonuclease/phosphatase"/>
    <property type="match status" value="1"/>
</dbReference>
<dbReference type="InterPro" id="IPR005135">
    <property type="entry name" value="Endo/exonuclease/phosphatase"/>
</dbReference>
<comment type="similarity">
    <text evidence="5">Belongs to the CCR4/nocturin family.</text>
</comment>
<keyword evidence="12" id="KW-0378">Hydrolase</keyword>
<keyword evidence="11" id="KW-0677">Repeat</keyword>
<evidence type="ECO:0000259" key="25">
    <source>
        <dbReference type="Pfam" id="PF03372"/>
    </source>
</evidence>
<evidence type="ECO:0000256" key="23">
    <source>
        <dbReference type="ARBA" id="ARBA00045495"/>
    </source>
</evidence>
<feature type="compositionally biased region" description="Polar residues" evidence="24">
    <location>
        <begin position="37"/>
        <end position="65"/>
    </location>
</feature>
<dbReference type="PANTHER" id="PTHR12121:SF100">
    <property type="entry name" value="POLY(A)-SPECIFIC RIBONUCLEASE"/>
    <property type="match status" value="1"/>
</dbReference>
<evidence type="ECO:0000256" key="2">
    <source>
        <dbReference type="ARBA" id="ARBA00001946"/>
    </source>
</evidence>
<dbReference type="Pfam" id="PF00560">
    <property type="entry name" value="LRR_1"/>
    <property type="match status" value="1"/>
</dbReference>
<dbReference type="InterPro" id="IPR032675">
    <property type="entry name" value="LRR_dom_sf"/>
</dbReference>
<comment type="function">
    <text evidence="23">Acts as a catalytic component of the CCR4-NOT core complex, which in the nucleus seems to be a general transcription factor, and in the cytoplasm the major mRNA deadenylase involved in mRNA turnover. Ccr4 has 3'-5' RNase activity with a strong preference for polyadenylated substrates and also low exonuclease activity towards single-stranded DNA.</text>
</comment>
<dbReference type="InterPro" id="IPR036691">
    <property type="entry name" value="Endo/exonu/phosph_ase_sf"/>
</dbReference>
<evidence type="ECO:0000256" key="12">
    <source>
        <dbReference type="ARBA" id="ARBA00022801"/>
    </source>
</evidence>
<evidence type="ECO:0000256" key="19">
    <source>
        <dbReference type="ARBA" id="ARBA00023475"/>
    </source>
</evidence>
<comment type="subcellular location">
    <subcellularLocation>
        <location evidence="4">Cytoplasm</location>
    </subcellularLocation>
    <subcellularLocation>
        <location evidence="3">Nucleus</location>
    </subcellularLocation>
</comment>
<accession>A0ABR4B0F2</accession>
<dbReference type="InterPro" id="IPR050410">
    <property type="entry name" value="CCR4/nocturin_mRNA_transcr"/>
</dbReference>
<dbReference type="EMBL" id="JBHFEH010000036">
    <property type="protein sequence ID" value="KAL2051309.1"/>
    <property type="molecule type" value="Genomic_DNA"/>
</dbReference>
<evidence type="ECO:0000256" key="4">
    <source>
        <dbReference type="ARBA" id="ARBA00004496"/>
    </source>
</evidence>
<reference evidence="26 27" key="1">
    <citation type="submission" date="2024-09" db="EMBL/GenBank/DDBJ databases">
        <title>Rethinking Asexuality: The Enigmatic Case of Functional Sexual Genes in Lepraria (Stereocaulaceae).</title>
        <authorList>
            <person name="Doellman M."/>
            <person name="Sun Y."/>
            <person name="Barcenas-Pena A."/>
            <person name="Lumbsch H.T."/>
            <person name="Grewe F."/>
        </authorList>
    </citation>
    <scope>NUCLEOTIDE SEQUENCE [LARGE SCALE GENOMIC DNA]</scope>
    <source>
        <strain evidence="26 27">Grewe 0041</strain>
    </source>
</reference>
<sequence>MADGGYRFPQSGAGPFYFPQHNQQHHHQQRHIARNGSPVNNGRGNYTNDTPSPSRSPVSQASNYNPYAMHNQGHQQGQHVMMNGHHQRYMPSNMSHKYQHQTYQQQHGQQNHHHQQNHTGGQGMGHQQTFSSGTLSNATPHFTPNNLHNGTSNNNQVGMTENLIQNQHWQRQLQLAAESRQAQTAPHHHCKKDGVISRLQKPMDQVPSEEIPEEAAEERNRATTISENSRQDWNALDFSGQQMRALSPMLFQYDFLNKLFLDHNKLTRLDPVIGQLRNLTHLDISSNQIMELPEEIGMLVNLKELLIFDNILQTLPVQIGHLFMLEILGIDGNPIEEEIRDVVMHHGAKALVTQFREDYSPGPPPNERRRVVLDNSPTAETLSVVSYNILCDKYATASQYGYTPSAALGWDHRKIVILDELNHHNADIVCLQEVDRESFDEFFRPELAVNGYQGVFWPKSRAKTMAEKEARLVDGCATFYKGSKYICLDKMLIDFANTAINRPDMKGEHDTFNRVMPRDHIAVASFLENRMTGSRMMAVNAHIFWDPAFADVKLVQVAIMMEQLSKQADRWAKHPPCADKTAFCIPEIDCEANPDTAEEPTAEPRPSLKYSNGPEIPLIICGDFNSAAGTGVYDLITTGSLPGNHADLGNRRYGNFTRDGMAHPFKLKSAYTEPEQLSFTNYTPTFSGVVDYIWYSDNALDVRELLGNVDEEYLRKVPGFPNHHFPSDHLALKADFSVKQRKEIKGIEANGA</sequence>
<evidence type="ECO:0000256" key="17">
    <source>
        <dbReference type="ARBA" id="ARBA00023163"/>
    </source>
</evidence>
<keyword evidence="7" id="KW-0963">Cytoplasm</keyword>
<evidence type="ECO:0000256" key="8">
    <source>
        <dbReference type="ARBA" id="ARBA00022614"/>
    </source>
</evidence>
<protein>
    <recommendedName>
        <fullName evidence="19">CCR4-Not complex 3'-5'-exoribonuclease subunit Ccr4</fullName>
        <ecNumber evidence="6">3.1.13.4</ecNumber>
    </recommendedName>
    <alternativeName>
        <fullName evidence="20">Carbon catabolite repressor protein 4</fullName>
    </alternativeName>
    <alternativeName>
        <fullName evidence="21">Cytoplasmic deadenylase</fullName>
    </alternativeName>
    <alternativeName>
        <fullName evidence="22">Glucose-repressible alcohol dehydrogenase transcriptional effector</fullName>
    </alternativeName>
</protein>
<dbReference type="PANTHER" id="PTHR12121">
    <property type="entry name" value="CARBON CATABOLITE REPRESSOR PROTEIN 4"/>
    <property type="match status" value="1"/>
</dbReference>
<keyword evidence="17" id="KW-0804">Transcription</keyword>
<name>A0ABR4B0F2_9LECA</name>
<evidence type="ECO:0000256" key="13">
    <source>
        <dbReference type="ARBA" id="ARBA00022839"/>
    </source>
</evidence>
<feature type="region of interest" description="Disordered" evidence="24">
    <location>
        <begin position="170"/>
        <end position="228"/>
    </location>
</feature>
<gene>
    <name evidence="26" type="ORF">ABVK25_008361</name>
</gene>
<evidence type="ECO:0000256" key="18">
    <source>
        <dbReference type="ARBA" id="ARBA00023242"/>
    </source>
</evidence>
<evidence type="ECO:0000256" key="22">
    <source>
        <dbReference type="ARBA" id="ARBA00033317"/>
    </source>
</evidence>
<dbReference type="SUPFAM" id="SSF52058">
    <property type="entry name" value="L domain-like"/>
    <property type="match status" value="1"/>
</dbReference>
<evidence type="ECO:0000256" key="3">
    <source>
        <dbReference type="ARBA" id="ARBA00004123"/>
    </source>
</evidence>
<feature type="compositionally biased region" description="Basic residues" evidence="24">
    <location>
        <begin position="23"/>
        <end position="33"/>
    </location>
</feature>
<dbReference type="InterPro" id="IPR003591">
    <property type="entry name" value="Leu-rich_rpt_typical-subtyp"/>
</dbReference>
<dbReference type="SMART" id="SM00369">
    <property type="entry name" value="LRR_TYP"/>
    <property type="match status" value="2"/>
</dbReference>
<feature type="compositionally biased region" description="Polar residues" evidence="24">
    <location>
        <begin position="129"/>
        <end position="157"/>
    </location>
</feature>
<evidence type="ECO:0000256" key="16">
    <source>
        <dbReference type="ARBA" id="ARBA00023015"/>
    </source>
</evidence>
<dbReference type="PROSITE" id="PS51450">
    <property type="entry name" value="LRR"/>
    <property type="match status" value="1"/>
</dbReference>
<evidence type="ECO:0000256" key="15">
    <source>
        <dbReference type="ARBA" id="ARBA00022884"/>
    </source>
</evidence>
<keyword evidence="15" id="KW-0694">RNA-binding</keyword>
<comment type="caution">
    <text evidence="26">The sequence shown here is derived from an EMBL/GenBank/DDBJ whole genome shotgun (WGS) entry which is preliminary data.</text>
</comment>
<dbReference type="Proteomes" id="UP001590951">
    <property type="component" value="Unassembled WGS sequence"/>
</dbReference>
<keyword evidence="10" id="KW-0479">Metal-binding</keyword>
<dbReference type="CDD" id="cd09097">
    <property type="entry name" value="Deadenylase_CCR4"/>
    <property type="match status" value="1"/>
</dbReference>
<organism evidence="26 27">
    <name type="scientific">Lepraria finkii</name>
    <dbReference type="NCBI Taxonomy" id="1340010"/>
    <lineage>
        <taxon>Eukaryota</taxon>
        <taxon>Fungi</taxon>
        <taxon>Dikarya</taxon>
        <taxon>Ascomycota</taxon>
        <taxon>Pezizomycotina</taxon>
        <taxon>Lecanoromycetes</taxon>
        <taxon>OSLEUM clade</taxon>
        <taxon>Lecanoromycetidae</taxon>
        <taxon>Lecanorales</taxon>
        <taxon>Lecanorineae</taxon>
        <taxon>Stereocaulaceae</taxon>
        <taxon>Lepraria</taxon>
    </lineage>
</organism>
<evidence type="ECO:0000256" key="14">
    <source>
        <dbReference type="ARBA" id="ARBA00022842"/>
    </source>
</evidence>
<feature type="domain" description="Endonuclease/exonuclease/phosphatase" evidence="25">
    <location>
        <begin position="385"/>
        <end position="729"/>
    </location>
</feature>
<evidence type="ECO:0000256" key="5">
    <source>
        <dbReference type="ARBA" id="ARBA00010774"/>
    </source>
</evidence>
<keyword evidence="16" id="KW-0805">Transcription regulation</keyword>
<feature type="compositionally biased region" description="Low complexity" evidence="24">
    <location>
        <begin position="100"/>
        <end position="109"/>
    </location>
</feature>
<keyword evidence="9" id="KW-0540">Nuclease</keyword>
<keyword evidence="27" id="KW-1185">Reference proteome</keyword>
<keyword evidence="14" id="KW-0460">Magnesium</keyword>
<proteinExistence type="inferred from homology"/>
<evidence type="ECO:0000313" key="27">
    <source>
        <dbReference type="Proteomes" id="UP001590951"/>
    </source>
</evidence>
<keyword evidence="18" id="KW-0539">Nucleus</keyword>
<evidence type="ECO:0000256" key="1">
    <source>
        <dbReference type="ARBA" id="ARBA00001663"/>
    </source>
</evidence>
<evidence type="ECO:0000256" key="24">
    <source>
        <dbReference type="SAM" id="MobiDB-lite"/>
    </source>
</evidence>
<evidence type="ECO:0000256" key="20">
    <source>
        <dbReference type="ARBA" id="ARBA00030493"/>
    </source>
</evidence>